<evidence type="ECO:0000256" key="1">
    <source>
        <dbReference type="ARBA" id="ARBA00002486"/>
    </source>
</evidence>
<reference evidence="5" key="2">
    <citation type="submission" date="2020-02" db="EMBL/GenBank/DDBJ databases">
        <authorList>
            <person name="Littmann E."/>
            <person name="Sorbara M."/>
        </authorList>
    </citation>
    <scope>NUCLEOTIDE SEQUENCE</scope>
    <source>
        <strain evidence="5">MSK.1.17</strain>
    </source>
</reference>
<accession>A0AAW5BU85</accession>
<reference evidence="4" key="3">
    <citation type="submission" date="2022-01" db="EMBL/GenBank/DDBJ databases">
        <title>Collection of gut derived symbiotic bacterial strains cultured from healthy donors.</title>
        <authorList>
            <person name="Lin H."/>
            <person name="Kohout C."/>
            <person name="Waligurski E."/>
            <person name="Pamer E.G."/>
        </authorList>
    </citation>
    <scope>NUCLEOTIDE SEQUENCE</scope>
    <source>
        <strain evidence="4">DFI.6.55</strain>
    </source>
</reference>
<sequence length="416" mass="46110">MQKGDNSLINFTNKVNVLNLLWKEPSIYRAEIARCTSLSIPTVMKIIDDLSARGLVKEVGKGVSSGGKPPVMLEFSKSAYYIIGVDINESWTEVVLVNLLLEIEEKRIQDIRVTDTVDSVTQRVIKEINTILEHNSDKEGRILGIGMGIPGLIDPKQGYISYSPELSWRDVRMKEIFRKHFDGGIVIEERTRAMASAEMRIGRAQNVKNFLYVNISSGIGSAIVMNGNLYYGNNKSSGRLGHMVVEKDGFSCNCGNHGCLELYASGNAIARNAKQMIQRDHNSLIYDLVFGDVEKIDVYTVFEAARNNDRQALKVLKDAAEYLGMAVSSVINLMDPQLIIFEGKVCRTGDVFMSLFEQALNERYAGYIDNEFEIVIGKGSSNMASIGAATFILERFLATGGDFGRVLEPVENGMGE</sequence>
<dbReference type="Pfam" id="PF00480">
    <property type="entry name" value="ROK"/>
    <property type="match status" value="1"/>
</dbReference>
<dbReference type="Proteomes" id="UP000669239">
    <property type="component" value="Unassembled WGS sequence"/>
</dbReference>
<evidence type="ECO:0000313" key="7">
    <source>
        <dbReference type="Proteomes" id="UP001299608"/>
    </source>
</evidence>
<dbReference type="GO" id="GO:0042732">
    <property type="term" value="P:D-xylose metabolic process"/>
    <property type="evidence" value="ECO:0007669"/>
    <property type="project" value="UniProtKB-KW"/>
</dbReference>
<proteinExistence type="inferred from homology"/>
<keyword evidence="3" id="KW-0119">Carbohydrate metabolism</keyword>
<reference evidence="5 6" key="1">
    <citation type="journal article" date="2020" name="Cell Host Microbe">
        <title>Functional and Genomic Variation between Human-Derived Isolates of Lachnospiraceae Reveals Inter- and Intra-Species Diversity.</title>
        <authorList>
            <person name="Sorbara M.T."/>
            <person name="Littmann E.R."/>
            <person name="Fontana E."/>
            <person name="Moody T.U."/>
            <person name="Kohout C.E."/>
            <person name="Gjonbalaj M."/>
            <person name="Eaton V."/>
            <person name="Seok R."/>
            <person name="Leiner I.M."/>
            <person name="Pamer E.G."/>
        </authorList>
    </citation>
    <scope>NUCLEOTIDE SEQUENCE [LARGE SCALE GENOMIC DNA]</scope>
    <source>
        <strain evidence="5 6">MSK.1.17</strain>
    </source>
</reference>
<organism evidence="4 7">
    <name type="scientific">Enterocloster aldenensis</name>
    <dbReference type="NCBI Taxonomy" id="358742"/>
    <lineage>
        <taxon>Bacteria</taxon>
        <taxon>Bacillati</taxon>
        <taxon>Bacillota</taxon>
        <taxon>Clostridia</taxon>
        <taxon>Lachnospirales</taxon>
        <taxon>Lachnospiraceae</taxon>
        <taxon>Enterocloster</taxon>
    </lineage>
</organism>
<keyword evidence="6" id="KW-1185">Reference proteome</keyword>
<evidence type="ECO:0000313" key="6">
    <source>
        <dbReference type="Proteomes" id="UP000669239"/>
    </source>
</evidence>
<dbReference type="InterPro" id="IPR043129">
    <property type="entry name" value="ATPase_NBD"/>
</dbReference>
<dbReference type="AlphaFoldDB" id="A0AAW5BU85"/>
<protein>
    <submittedName>
        <fullName evidence="4">ROK family protein</fullName>
    </submittedName>
    <submittedName>
        <fullName evidence="5">ROK family transcriptional regulator</fullName>
    </submittedName>
</protein>
<dbReference type="PANTHER" id="PTHR18964:SF149">
    <property type="entry name" value="BIFUNCTIONAL UDP-N-ACETYLGLUCOSAMINE 2-EPIMERASE_N-ACETYLMANNOSAMINE KINASE"/>
    <property type="match status" value="1"/>
</dbReference>
<comment type="function">
    <text evidence="1">Transcriptional repressor of xylose-utilizing enzymes.</text>
</comment>
<dbReference type="InterPro" id="IPR036390">
    <property type="entry name" value="WH_DNA-bd_sf"/>
</dbReference>
<dbReference type="InterPro" id="IPR000600">
    <property type="entry name" value="ROK"/>
</dbReference>
<name>A0AAW5BU85_9FIRM</name>
<dbReference type="Proteomes" id="UP001299608">
    <property type="component" value="Unassembled WGS sequence"/>
</dbReference>
<dbReference type="Gene3D" id="3.30.420.40">
    <property type="match status" value="2"/>
</dbReference>
<dbReference type="SUPFAM" id="SSF46785">
    <property type="entry name" value="Winged helix' DNA-binding domain"/>
    <property type="match status" value="1"/>
</dbReference>
<evidence type="ECO:0000256" key="2">
    <source>
        <dbReference type="ARBA" id="ARBA00006479"/>
    </source>
</evidence>
<dbReference type="EMBL" id="JAKNGE010000003">
    <property type="protein sequence ID" value="MCG4744369.1"/>
    <property type="molecule type" value="Genomic_DNA"/>
</dbReference>
<dbReference type="PROSITE" id="PS01125">
    <property type="entry name" value="ROK"/>
    <property type="match status" value="1"/>
</dbReference>
<evidence type="ECO:0000313" key="5">
    <source>
        <dbReference type="EMBL" id="NSJ48740.1"/>
    </source>
</evidence>
<dbReference type="PANTHER" id="PTHR18964">
    <property type="entry name" value="ROK (REPRESSOR, ORF, KINASE) FAMILY"/>
    <property type="match status" value="1"/>
</dbReference>
<evidence type="ECO:0000256" key="3">
    <source>
        <dbReference type="ARBA" id="ARBA00022629"/>
    </source>
</evidence>
<dbReference type="RefSeq" id="WP_173906035.1">
    <property type="nucleotide sequence ID" value="NZ_JAAITT010000009.1"/>
</dbReference>
<gene>
    <name evidence="5" type="ORF">G5B36_08490</name>
    <name evidence="4" type="ORF">L0N08_02970</name>
</gene>
<evidence type="ECO:0000313" key="4">
    <source>
        <dbReference type="EMBL" id="MCG4744369.1"/>
    </source>
</evidence>
<dbReference type="InterPro" id="IPR036388">
    <property type="entry name" value="WH-like_DNA-bd_sf"/>
</dbReference>
<dbReference type="Gene3D" id="1.10.10.10">
    <property type="entry name" value="Winged helix-like DNA-binding domain superfamily/Winged helix DNA-binding domain"/>
    <property type="match status" value="1"/>
</dbReference>
<comment type="similarity">
    <text evidence="2">Belongs to the ROK (NagC/XylR) family.</text>
</comment>
<dbReference type="InterPro" id="IPR049874">
    <property type="entry name" value="ROK_cs"/>
</dbReference>
<comment type="caution">
    <text evidence="4">The sequence shown here is derived from an EMBL/GenBank/DDBJ whole genome shotgun (WGS) entry which is preliminary data.</text>
</comment>
<dbReference type="EMBL" id="JAAITT010000009">
    <property type="protein sequence ID" value="NSJ48740.1"/>
    <property type="molecule type" value="Genomic_DNA"/>
</dbReference>
<dbReference type="SUPFAM" id="SSF53067">
    <property type="entry name" value="Actin-like ATPase domain"/>
    <property type="match status" value="1"/>
</dbReference>
<keyword evidence="3" id="KW-0859">Xylose metabolism</keyword>